<evidence type="ECO:0000313" key="5">
    <source>
        <dbReference type="EMBL" id="MBC5740514.1"/>
    </source>
</evidence>
<organism evidence="5 6">
    <name type="scientific">Blautia intestinalis</name>
    <dbReference type="NCBI Taxonomy" id="2763028"/>
    <lineage>
        <taxon>Bacteria</taxon>
        <taxon>Bacillati</taxon>
        <taxon>Bacillota</taxon>
        <taxon>Clostridia</taxon>
        <taxon>Lachnospirales</taxon>
        <taxon>Lachnospiraceae</taxon>
        <taxon>Blautia</taxon>
    </lineage>
</organism>
<feature type="domain" description="Putative sugar diacid recognition" evidence="2">
    <location>
        <begin position="8"/>
        <end position="135"/>
    </location>
</feature>
<dbReference type="Pfam" id="PF05651">
    <property type="entry name" value="Diacid_rec"/>
    <property type="match status" value="1"/>
</dbReference>
<evidence type="ECO:0000256" key="1">
    <source>
        <dbReference type="ARBA" id="ARBA00006754"/>
    </source>
</evidence>
<comment type="caution">
    <text evidence="5">The sequence shown here is derived from an EMBL/GenBank/DDBJ whole genome shotgun (WGS) entry which is preliminary data.</text>
</comment>
<dbReference type="Pfam" id="PF13556">
    <property type="entry name" value="HTH_30"/>
    <property type="match status" value="1"/>
</dbReference>
<dbReference type="Pfam" id="PF17853">
    <property type="entry name" value="GGDEF_2"/>
    <property type="match status" value="1"/>
</dbReference>
<gene>
    <name evidence="5" type="ORF">H8Z79_08575</name>
</gene>
<dbReference type="RefSeq" id="WP_015543332.1">
    <property type="nucleotide sequence ID" value="NZ_JACOQE010000004.1"/>
</dbReference>
<sequence length="388" mass="44800">MIIPRKQMQKIVEELEGTIQKNINIMDETGCIIASSDLSRIGTYHSGAQRVIRQKLDELVISDADEYAGAKNGINLPIIIEEKIVGVVGITGEKEEVQILGKIIQKMTKILIMDSYQNIQKKNMENMRNNFLFSWLFGNDDSGESEENLQLRGQLLGIDIDFDRVVVVFGVIEKKLHAQPKDAEDEQRLYDQVIREIKRCLKKEANHPVCQIGTKIIGFFHSSDQQEILKYAQEIIYNVEKQYSCQLYAGVGAVGTNRLEIRRSYREADTACNLAMRLKNKKIKVYSDVDIELLLENISKQDRELFVKRIFKDCEEEETVRWVQLLRCYSENNGSITKTAEDLYIHKNTLQYRLSKLKEATGYDPRNIVESIPLYIAMLIYEFDHTTE</sequence>
<dbReference type="PANTHER" id="PTHR33744:SF16">
    <property type="entry name" value="CARBOHYDRATE DIACID REGULATOR"/>
    <property type="match status" value="1"/>
</dbReference>
<accession>A0ABR7I1X7</accession>
<proteinExistence type="inferred from homology"/>
<keyword evidence="6" id="KW-1185">Reference proteome</keyword>
<feature type="domain" description="PucR C-terminal helix-turn-helix" evidence="3">
    <location>
        <begin position="323"/>
        <end position="380"/>
    </location>
</feature>
<dbReference type="EMBL" id="JACOQE010000004">
    <property type="protein sequence ID" value="MBC5740514.1"/>
    <property type="molecule type" value="Genomic_DNA"/>
</dbReference>
<dbReference type="Proteomes" id="UP000633936">
    <property type="component" value="Unassembled WGS sequence"/>
</dbReference>
<dbReference type="InterPro" id="IPR042070">
    <property type="entry name" value="PucR_C-HTH_sf"/>
</dbReference>
<evidence type="ECO:0000259" key="3">
    <source>
        <dbReference type="Pfam" id="PF13556"/>
    </source>
</evidence>
<comment type="similarity">
    <text evidence="1">Belongs to the CdaR family.</text>
</comment>
<evidence type="ECO:0000259" key="2">
    <source>
        <dbReference type="Pfam" id="PF05651"/>
    </source>
</evidence>
<feature type="domain" description="CdaR GGDEF-like" evidence="4">
    <location>
        <begin position="142"/>
        <end position="273"/>
    </location>
</feature>
<dbReference type="InterPro" id="IPR009057">
    <property type="entry name" value="Homeodomain-like_sf"/>
</dbReference>
<evidence type="ECO:0000259" key="4">
    <source>
        <dbReference type="Pfam" id="PF17853"/>
    </source>
</evidence>
<reference evidence="5 6" key="1">
    <citation type="submission" date="2020-08" db="EMBL/GenBank/DDBJ databases">
        <title>Genome public.</title>
        <authorList>
            <person name="Liu C."/>
            <person name="Sun Q."/>
        </authorList>
    </citation>
    <scope>NUCLEOTIDE SEQUENCE [LARGE SCALE GENOMIC DNA]</scope>
    <source>
        <strain evidence="5 6">27-44</strain>
    </source>
</reference>
<protein>
    <submittedName>
        <fullName evidence="5">Helix-turn-helix domain-containing protein</fullName>
    </submittedName>
</protein>
<dbReference type="InterPro" id="IPR008599">
    <property type="entry name" value="Diacid_rec"/>
</dbReference>
<dbReference type="InterPro" id="IPR025736">
    <property type="entry name" value="PucR_C-HTH_dom"/>
</dbReference>
<dbReference type="InterPro" id="IPR051448">
    <property type="entry name" value="CdaR-like_regulators"/>
</dbReference>
<dbReference type="Gene3D" id="1.10.10.2840">
    <property type="entry name" value="PucR C-terminal helix-turn-helix domain"/>
    <property type="match status" value="1"/>
</dbReference>
<dbReference type="InterPro" id="IPR041522">
    <property type="entry name" value="CdaR_GGDEF"/>
</dbReference>
<evidence type="ECO:0000313" key="6">
    <source>
        <dbReference type="Proteomes" id="UP000633936"/>
    </source>
</evidence>
<dbReference type="PANTHER" id="PTHR33744">
    <property type="entry name" value="CARBOHYDRATE DIACID REGULATOR"/>
    <property type="match status" value="1"/>
</dbReference>
<dbReference type="SUPFAM" id="SSF46689">
    <property type="entry name" value="Homeodomain-like"/>
    <property type="match status" value="1"/>
</dbReference>
<name>A0ABR7I1X7_9FIRM</name>